<keyword evidence="7" id="KW-1185">Reference proteome</keyword>
<organism evidence="6 7">
    <name type="scientific">Caligus rogercresseyi</name>
    <name type="common">Sea louse</name>
    <dbReference type="NCBI Taxonomy" id="217165"/>
    <lineage>
        <taxon>Eukaryota</taxon>
        <taxon>Metazoa</taxon>
        <taxon>Ecdysozoa</taxon>
        <taxon>Arthropoda</taxon>
        <taxon>Crustacea</taxon>
        <taxon>Multicrustacea</taxon>
        <taxon>Hexanauplia</taxon>
        <taxon>Copepoda</taxon>
        <taxon>Siphonostomatoida</taxon>
        <taxon>Caligidae</taxon>
        <taxon>Caligus</taxon>
    </lineage>
</organism>
<evidence type="ECO:0000313" key="7">
    <source>
        <dbReference type="Proteomes" id="UP000595437"/>
    </source>
</evidence>
<feature type="non-terminal residue" evidence="6">
    <location>
        <position position="1"/>
    </location>
</feature>
<evidence type="ECO:0000256" key="4">
    <source>
        <dbReference type="ARBA" id="ARBA00023136"/>
    </source>
</evidence>
<evidence type="ECO:0000256" key="3">
    <source>
        <dbReference type="ARBA" id="ARBA00022989"/>
    </source>
</evidence>
<comment type="subcellular location">
    <subcellularLocation>
        <location evidence="1">Membrane</location>
        <topology evidence="1">Multi-pass membrane protein</topology>
    </subcellularLocation>
</comment>
<dbReference type="GO" id="GO:0022904">
    <property type="term" value="P:respiratory electron transport chain"/>
    <property type="evidence" value="ECO:0007669"/>
    <property type="project" value="InterPro"/>
</dbReference>
<evidence type="ECO:0000259" key="5">
    <source>
        <dbReference type="Pfam" id="PF00510"/>
    </source>
</evidence>
<name>A0A7T8JXB0_CALRO</name>
<gene>
    <name evidence="6" type="ORF">FKW44_019118</name>
</gene>
<dbReference type="OrthoDB" id="6340938at2759"/>
<sequence>HHRVVLGDHNSSCQRLLITIILGEYFNCLQGLEYFEASFSIRDRVYGSTFSY</sequence>
<reference evidence="7" key="1">
    <citation type="submission" date="2021-01" db="EMBL/GenBank/DDBJ databases">
        <title>Caligus Genome Assembly.</title>
        <authorList>
            <person name="Gallardo-Escarate C."/>
        </authorList>
    </citation>
    <scope>NUCLEOTIDE SEQUENCE [LARGE SCALE GENOMIC DNA]</scope>
</reference>
<evidence type="ECO:0000256" key="2">
    <source>
        <dbReference type="ARBA" id="ARBA00022692"/>
    </source>
</evidence>
<dbReference type="Gene3D" id="1.20.120.80">
    <property type="entry name" value="Cytochrome c oxidase, subunit III, four-helix bundle"/>
    <property type="match status" value="1"/>
</dbReference>
<evidence type="ECO:0000313" key="6">
    <source>
        <dbReference type="EMBL" id="QQP38528.1"/>
    </source>
</evidence>
<dbReference type="GO" id="GO:0004129">
    <property type="term" value="F:cytochrome-c oxidase activity"/>
    <property type="evidence" value="ECO:0007669"/>
    <property type="project" value="InterPro"/>
</dbReference>
<evidence type="ECO:0000256" key="1">
    <source>
        <dbReference type="ARBA" id="ARBA00004141"/>
    </source>
</evidence>
<proteinExistence type="predicted"/>
<keyword evidence="3" id="KW-1133">Transmembrane helix</keyword>
<dbReference type="GO" id="GO:0016020">
    <property type="term" value="C:membrane"/>
    <property type="evidence" value="ECO:0007669"/>
    <property type="project" value="UniProtKB-SubCell"/>
</dbReference>
<dbReference type="InterPro" id="IPR000298">
    <property type="entry name" value="Cyt_c_oxidase-like_su3"/>
</dbReference>
<keyword evidence="4" id="KW-0472">Membrane</keyword>
<dbReference type="InterPro" id="IPR013833">
    <property type="entry name" value="Cyt_c_oxidase_su3_a-hlx"/>
</dbReference>
<dbReference type="SUPFAM" id="SSF81452">
    <property type="entry name" value="Cytochrome c oxidase subunit III-like"/>
    <property type="match status" value="1"/>
</dbReference>
<dbReference type="Proteomes" id="UP000595437">
    <property type="component" value="Chromosome 13"/>
</dbReference>
<accession>A0A7T8JXB0</accession>
<feature type="domain" description="Heme-copper oxidase subunit III family profile" evidence="5">
    <location>
        <begin position="1"/>
        <end position="50"/>
    </location>
</feature>
<protein>
    <submittedName>
        <fullName evidence="6">Cytochrome c oxidase subunit 3</fullName>
    </submittedName>
</protein>
<keyword evidence="2" id="KW-0812">Transmembrane</keyword>
<dbReference type="AlphaFoldDB" id="A0A7T8JXB0"/>
<dbReference type="InterPro" id="IPR035973">
    <property type="entry name" value="Cyt_c_oxidase_su3-like_sf"/>
</dbReference>
<dbReference type="Pfam" id="PF00510">
    <property type="entry name" value="COX3"/>
    <property type="match status" value="1"/>
</dbReference>
<dbReference type="EMBL" id="CP045902">
    <property type="protein sequence ID" value="QQP38528.1"/>
    <property type="molecule type" value="Genomic_DNA"/>
</dbReference>